<dbReference type="AlphaFoldDB" id="A0A8S2YFX9"/>
<evidence type="ECO:0000313" key="3">
    <source>
        <dbReference type="EMBL" id="CAF4775253.1"/>
    </source>
</evidence>
<dbReference type="Proteomes" id="UP000676336">
    <property type="component" value="Unassembled WGS sequence"/>
</dbReference>
<dbReference type="Proteomes" id="UP000681967">
    <property type="component" value="Unassembled WGS sequence"/>
</dbReference>
<feature type="non-terminal residue" evidence="2">
    <location>
        <position position="1"/>
    </location>
</feature>
<evidence type="ECO:0000313" key="4">
    <source>
        <dbReference type="Proteomes" id="UP000681967"/>
    </source>
</evidence>
<feature type="region of interest" description="Disordered" evidence="1">
    <location>
        <begin position="1"/>
        <end position="59"/>
    </location>
</feature>
<name>A0A8S2YFX9_9BILA</name>
<evidence type="ECO:0000256" key="1">
    <source>
        <dbReference type="SAM" id="MobiDB-lite"/>
    </source>
</evidence>
<gene>
    <name evidence="2" type="ORF">BYL167_LOCUS38295</name>
    <name evidence="3" type="ORF">SMN809_LOCUS46106</name>
</gene>
<evidence type="ECO:0000313" key="2">
    <source>
        <dbReference type="EMBL" id="CAF4555386.1"/>
    </source>
</evidence>
<feature type="compositionally biased region" description="Basic and acidic residues" evidence="1">
    <location>
        <begin position="16"/>
        <end position="31"/>
    </location>
</feature>
<proteinExistence type="predicted"/>
<dbReference type="EMBL" id="CAJOBH010088984">
    <property type="protein sequence ID" value="CAF4555386.1"/>
    <property type="molecule type" value="Genomic_DNA"/>
</dbReference>
<protein>
    <submittedName>
        <fullName evidence="2">Uncharacterized protein</fullName>
    </submittedName>
</protein>
<sequence length="59" mass="6856">MLKERARNRLNQEQADQLREDINSSIRDLEQSQRTTTTTTANIYPSRLSQSSPPSRDNH</sequence>
<reference evidence="2" key="1">
    <citation type="submission" date="2021-02" db="EMBL/GenBank/DDBJ databases">
        <authorList>
            <person name="Nowell W R."/>
        </authorList>
    </citation>
    <scope>NUCLEOTIDE SEQUENCE</scope>
</reference>
<organism evidence="2 4">
    <name type="scientific">Rotaria magnacalcarata</name>
    <dbReference type="NCBI Taxonomy" id="392030"/>
    <lineage>
        <taxon>Eukaryota</taxon>
        <taxon>Metazoa</taxon>
        <taxon>Spiralia</taxon>
        <taxon>Gnathifera</taxon>
        <taxon>Rotifera</taxon>
        <taxon>Eurotatoria</taxon>
        <taxon>Bdelloidea</taxon>
        <taxon>Philodinida</taxon>
        <taxon>Philodinidae</taxon>
        <taxon>Rotaria</taxon>
    </lineage>
</organism>
<feature type="compositionally biased region" description="Low complexity" evidence="1">
    <location>
        <begin position="35"/>
        <end position="59"/>
    </location>
</feature>
<accession>A0A8S2YFX9</accession>
<dbReference type="EMBL" id="CAJOBI010142731">
    <property type="protein sequence ID" value="CAF4775253.1"/>
    <property type="molecule type" value="Genomic_DNA"/>
</dbReference>
<comment type="caution">
    <text evidence="2">The sequence shown here is derived from an EMBL/GenBank/DDBJ whole genome shotgun (WGS) entry which is preliminary data.</text>
</comment>